<dbReference type="RefSeq" id="WP_348519055.1">
    <property type="nucleotide sequence ID" value="NZ_CP155620.1"/>
</dbReference>
<gene>
    <name evidence="2" type="ORF">AAH949_04125</name>
</gene>
<dbReference type="AlphaFoldDB" id="A0AAU7EAH4"/>
<reference evidence="2" key="1">
    <citation type="submission" date="2024-05" db="EMBL/GenBank/DDBJ databases">
        <title>Campylobacter coli isolated from environmental waters in Slovenia.</title>
        <authorList>
            <person name="Zautner A.E."/>
            <person name="Bunk B."/>
            <person name="Riedel T."/>
            <person name="Sproeer C."/>
        </authorList>
    </citation>
    <scope>NUCLEOTIDE SEQUENCE</scope>
    <source>
        <strain evidence="2">CCS1377</strain>
    </source>
</reference>
<protein>
    <submittedName>
        <fullName evidence="2">DUF262 domain-containing protein</fullName>
    </submittedName>
</protein>
<dbReference type="Pfam" id="PF03235">
    <property type="entry name" value="GmrSD_N"/>
    <property type="match status" value="1"/>
</dbReference>
<organism evidence="2">
    <name type="scientific">Campylobacter sp. CCS1377</name>
    <dbReference type="NCBI Taxonomy" id="3158229"/>
    <lineage>
        <taxon>Bacteria</taxon>
        <taxon>Pseudomonadati</taxon>
        <taxon>Campylobacterota</taxon>
        <taxon>Epsilonproteobacteria</taxon>
        <taxon>Campylobacterales</taxon>
        <taxon>Campylobacteraceae</taxon>
        <taxon>Campylobacter</taxon>
    </lineage>
</organism>
<proteinExistence type="predicted"/>
<feature type="domain" description="GmrSD restriction endonucleases N-terminal" evidence="1">
    <location>
        <begin position="11"/>
        <end position="213"/>
    </location>
</feature>
<dbReference type="InterPro" id="IPR004919">
    <property type="entry name" value="GmrSD_N"/>
</dbReference>
<accession>A0AAU7EAH4</accession>
<name>A0AAU7EAH4_9BACT</name>
<evidence type="ECO:0000313" key="2">
    <source>
        <dbReference type="EMBL" id="XBJ30021.1"/>
    </source>
</evidence>
<sequence length="746" mass="89559">MLKNITNFKKLIEECQIKIPIIQRDYAQGRIEASVIRDKFLDNILAHLNNNKEMRLDFIYGSVKNDVFLPLDGQQRLTTIFLLYWYFGKKEDKEIDFLKKFTYETRASSREFCQKLIQEEFNTFEDGDKLSEKIKNSSWFLYFWDNDPTIKSMLAMIDDIHKKFNNEEFFDKLELLKFHFIKLENFNLDDDLYIKMNARGKKLTDFEIFKAEFEKFLISNKKNLFKEYFIKNIDGEWTDLFWRLGFKNKHHLIDDAFMNFFYFISEMLHVKNKEKTTVIDFENMKKNISKLIENVYFDDENIDFFFKAIKYLENIANFNKENLSVNFEKNKLALFDKYPDLLIKVINNDKGNLINLQQKILLFIIISNFVENESNINVVNLLDKLRIVRNLIQRIRALKQGKIDYTATLSYEKLHYILNMSLVNAKENIYTYLINNEVKLTNTDISKDSLDQEVYKAKYIQNDNNLKYTIQQLEDYKYICGDLSFFLFEDKELLKFTSDNIDEIFNSQTHLIIRSLLTIDDYVKYIGFAGSGLKYYFGVDDKWEILLTKNNQNDMEDCIDYLNLFYQFFKKYKSIKDEFLDYDSNEILEQLVSDYLNNKSNINYTSWVYYFIKYGDKIFNNTEKREKNYFVWYDEENFNIDKMYGETMGSKYVNTYVKILSEISNIHLIEDEQRSEYIKIADKIEIISCNKNGWLLKLNDKFIIENINSDFVLEKEDEDGVYILKHNKSQDVIEMTQELINTIQDN</sequence>
<evidence type="ECO:0000259" key="1">
    <source>
        <dbReference type="Pfam" id="PF03235"/>
    </source>
</evidence>
<dbReference type="EMBL" id="CP155620">
    <property type="protein sequence ID" value="XBJ30021.1"/>
    <property type="molecule type" value="Genomic_DNA"/>
</dbReference>